<evidence type="ECO:0000313" key="17">
    <source>
        <dbReference type="Proteomes" id="UP000015480"/>
    </source>
</evidence>
<comment type="similarity">
    <text evidence="3">Belongs to the P-Pant transferase superfamily. EntD family.</text>
</comment>
<evidence type="ECO:0000256" key="5">
    <source>
        <dbReference type="ARBA" id="ARBA00019087"/>
    </source>
</evidence>
<feature type="binding site" evidence="13">
    <location>
        <position position="138"/>
    </location>
    <ligand>
        <name>Mg(2+)</name>
        <dbReference type="ChEBI" id="CHEBI:18420"/>
    </ligand>
</feature>
<dbReference type="GO" id="GO:0009239">
    <property type="term" value="P:enterobactin biosynthetic process"/>
    <property type="evidence" value="ECO:0007669"/>
    <property type="project" value="UniProtKB-UniPathway"/>
</dbReference>
<evidence type="ECO:0000259" key="14">
    <source>
        <dbReference type="Pfam" id="PF01648"/>
    </source>
</evidence>
<comment type="catalytic activity">
    <reaction evidence="10">
        <text>apo-[aryl-carrier protein] + CoA = holo-[aryl-carrier protein] + adenosine 3',5'-bisphosphate + H(+)</text>
        <dbReference type="Rhea" id="RHEA:48404"/>
        <dbReference type="Rhea" id="RHEA-COMP:15903"/>
        <dbReference type="Rhea" id="RHEA-COMP:17557"/>
        <dbReference type="ChEBI" id="CHEBI:15378"/>
        <dbReference type="ChEBI" id="CHEBI:29999"/>
        <dbReference type="ChEBI" id="CHEBI:57287"/>
        <dbReference type="ChEBI" id="CHEBI:58343"/>
        <dbReference type="ChEBI" id="CHEBI:64479"/>
    </reaction>
</comment>
<feature type="binding site" evidence="12">
    <location>
        <position position="75"/>
    </location>
    <ligand>
        <name>CoA</name>
        <dbReference type="ChEBI" id="CHEBI:57287"/>
    </ligand>
</feature>
<keyword evidence="13" id="KW-0479">Metal-binding</keyword>
<evidence type="ECO:0000256" key="10">
    <source>
        <dbReference type="ARBA" id="ARBA00049176"/>
    </source>
</evidence>
<keyword evidence="13" id="KW-0460">Magnesium</keyword>
<accession>S5YCM4</accession>
<feature type="domain" description="4'-phosphopantetheinyl transferase N-terminal" evidence="15">
    <location>
        <begin position="60"/>
        <end position="126"/>
    </location>
</feature>
<dbReference type="EMBL" id="CP006650">
    <property type="protein sequence ID" value="AGT09193.1"/>
    <property type="molecule type" value="Genomic_DNA"/>
</dbReference>
<keyword evidence="6 16" id="KW-0808">Transferase</keyword>
<dbReference type="STRING" id="1367847.JCM7686_2112"/>
<keyword evidence="7" id="KW-0259">Enterobactin biosynthesis</keyword>
<dbReference type="PATRIC" id="fig|1367847.3.peg.2107"/>
<dbReference type="UniPathway" id="UPA00017"/>
<dbReference type="InterPro" id="IPR003542">
    <property type="entry name" value="Enbac_synth_compD-like"/>
</dbReference>
<organism evidence="16 17">
    <name type="scientific">Paracoccus aminophilus JCM 7686</name>
    <dbReference type="NCBI Taxonomy" id="1367847"/>
    <lineage>
        <taxon>Bacteria</taxon>
        <taxon>Pseudomonadati</taxon>
        <taxon>Pseudomonadota</taxon>
        <taxon>Alphaproteobacteria</taxon>
        <taxon>Rhodobacterales</taxon>
        <taxon>Paracoccaceae</taxon>
        <taxon>Paracoccus</taxon>
    </lineage>
</organism>
<dbReference type="PRINTS" id="PR01399">
    <property type="entry name" value="ENTSNTHTASED"/>
</dbReference>
<keyword evidence="17" id="KW-1185">Reference proteome</keyword>
<evidence type="ECO:0000313" key="16">
    <source>
        <dbReference type="EMBL" id="AGT09193.1"/>
    </source>
</evidence>
<protein>
    <recommendedName>
        <fullName evidence="5">Enterobactin synthase component D</fullName>
    </recommendedName>
    <alternativeName>
        <fullName evidence="8">4'-phosphopantetheinyl transferase EntD</fullName>
    </alternativeName>
    <alternativeName>
        <fullName evidence="9">Enterochelin synthase D</fullName>
    </alternativeName>
</protein>
<dbReference type="AlphaFoldDB" id="S5YCM4"/>
<dbReference type="Pfam" id="PF17837">
    <property type="entry name" value="4PPT_N"/>
    <property type="match status" value="1"/>
</dbReference>
<comment type="subunit">
    <text evidence="4">EntB, EntD, EntE, and EntF form a multienzyme complex called enterobactin synthase.</text>
</comment>
<comment type="pathway">
    <text evidence="2">Siderophore biosynthesis; enterobactin biosynthesis.</text>
</comment>
<evidence type="ECO:0000256" key="12">
    <source>
        <dbReference type="PIRSR" id="PIRSR603542-1"/>
    </source>
</evidence>
<dbReference type="Proteomes" id="UP000015480">
    <property type="component" value="Chromosome"/>
</dbReference>
<evidence type="ECO:0000256" key="1">
    <source>
        <dbReference type="ARBA" id="ARBA00003937"/>
    </source>
</evidence>
<feature type="binding site" evidence="12">
    <location>
        <position position="185"/>
    </location>
    <ligand>
        <name>CoA</name>
        <dbReference type="ChEBI" id="CHEBI:57287"/>
    </ligand>
</feature>
<evidence type="ECO:0000256" key="2">
    <source>
        <dbReference type="ARBA" id="ARBA00004993"/>
    </source>
</evidence>
<feature type="binding site" evidence="12">
    <location>
        <begin position="115"/>
        <end position="116"/>
    </location>
    <ligand>
        <name>CoA</name>
        <dbReference type="ChEBI" id="CHEBI:57287"/>
    </ligand>
</feature>
<evidence type="ECO:0000256" key="3">
    <source>
        <dbReference type="ARBA" id="ARBA00008342"/>
    </source>
</evidence>
<evidence type="ECO:0000256" key="11">
    <source>
        <dbReference type="ARBA" id="ARBA00049191"/>
    </source>
</evidence>
<feature type="binding site" evidence="12">
    <location>
        <position position="137"/>
    </location>
    <ligand>
        <name>CoA</name>
        <dbReference type="ChEBI" id="CHEBI:57287"/>
    </ligand>
</feature>
<comment type="function">
    <text evidence="1">Involved in the biosynthesis of the siderophore enterobactin (enterochelin), which is a macrocyclic trimeric lactone of N-(2,3-dihydroxybenzoyl)-serine. The serine trilactone serves as a scaffolding for the three catechol functionalities that provide hexadentate coordination for the tightly ligated iron(2+) atoms. Plays an essential role in the assembly of the enterobactin by catalyzing the transfer of the 4'-phosphopantetheine (Ppant) moiety from coenzyme A to the apo-domains of both EntB (ArCP domain) and EntF (PCP domain) to yield their holo-forms which make them competent for the activation of 2,3-dihydroxybenzoate (DHB) and L-serine, respectively.</text>
</comment>
<dbReference type="Pfam" id="PF01648">
    <property type="entry name" value="ACPS"/>
    <property type="match status" value="1"/>
</dbReference>
<comment type="cofactor">
    <cofactor evidence="13">
        <name>Mg(2+)</name>
        <dbReference type="ChEBI" id="CHEBI:18420"/>
    </cofactor>
</comment>
<dbReference type="OrthoDB" id="8210607at2"/>
<feature type="binding site" evidence="13">
    <location>
        <position position="137"/>
    </location>
    <ligand>
        <name>Mg(2+)</name>
        <dbReference type="ChEBI" id="CHEBI:18420"/>
    </ligand>
</feature>
<name>S5YCM4_PARAH</name>
<dbReference type="KEGG" id="pami:JCM7686_2112"/>
<dbReference type="GO" id="GO:0008897">
    <property type="term" value="F:holo-[acyl-carrier-protein] synthase activity"/>
    <property type="evidence" value="ECO:0007669"/>
    <property type="project" value="InterPro"/>
</dbReference>
<evidence type="ECO:0000259" key="15">
    <source>
        <dbReference type="Pfam" id="PF17837"/>
    </source>
</evidence>
<dbReference type="eggNOG" id="COG2977">
    <property type="taxonomic scope" value="Bacteria"/>
</dbReference>
<dbReference type="HOGENOM" id="CLU_075076_2_0_5"/>
<dbReference type="SUPFAM" id="SSF56214">
    <property type="entry name" value="4'-phosphopantetheinyl transferase"/>
    <property type="match status" value="1"/>
</dbReference>
<evidence type="ECO:0000256" key="6">
    <source>
        <dbReference type="ARBA" id="ARBA00022679"/>
    </source>
</evidence>
<feature type="binding site" evidence="12">
    <location>
        <position position="181"/>
    </location>
    <ligand>
        <name>CoA</name>
        <dbReference type="ChEBI" id="CHEBI:57287"/>
    </ligand>
</feature>
<evidence type="ECO:0000256" key="8">
    <source>
        <dbReference type="ARBA" id="ARBA00029894"/>
    </source>
</evidence>
<evidence type="ECO:0000256" key="13">
    <source>
        <dbReference type="PIRSR" id="PIRSR603542-2"/>
    </source>
</evidence>
<gene>
    <name evidence="16" type="ORF">JCM7686_2112</name>
</gene>
<dbReference type="GO" id="GO:0009366">
    <property type="term" value="C:enterobactin synthetase complex"/>
    <property type="evidence" value="ECO:0007669"/>
    <property type="project" value="InterPro"/>
</dbReference>
<dbReference type="RefSeq" id="WP_020950831.1">
    <property type="nucleotide sequence ID" value="NC_022041.1"/>
</dbReference>
<feature type="domain" description="4'-phosphopantetheinyl transferase" evidence="14">
    <location>
        <begin position="133"/>
        <end position="212"/>
    </location>
</feature>
<dbReference type="InterPro" id="IPR008278">
    <property type="entry name" value="4-PPantetheinyl_Trfase_dom"/>
</dbReference>
<dbReference type="InterPro" id="IPR041354">
    <property type="entry name" value="4PPT_N"/>
</dbReference>
<evidence type="ECO:0000256" key="9">
    <source>
        <dbReference type="ARBA" id="ARBA00031996"/>
    </source>
</evidence>
<dbReference type="PANTHER" id="PTHR38096:SF1">
    <property type="entry name" value="ENTEROBACTIN SYNTHASE COMPONENT D"/>
    <property type="match status" value="1"/>
</dbReference>
<sequence length="250" mass="27053">MRSLESQLTAAPPVTRAFLEELPGKSLLGPSVSSALVRYDVGAFSEAMASALDLPLPSVLRQTAVSRKSDYTAGRYCARVAMSRFSDEAGRPYAVPPGPAEAAPHWPRGLVGSISHARGRAVSLIASASQFRSIGVDIDRVMEPEQARKIEAEICPTELHALPRVPAIRALHVTAIFSAKESLFKCLYPLVNQMFWFDAASVVISRDLSGNLLGFRATLTCDLPPFSKGWTVRGRLRCEEGYVLSAIALP</sequence>
<proteinExistence type="inferred from homology"/>
<feature type="binding site" evidence="12">
    <location>
        <position position="67"/>
    </location>
    <ligand>
        <name>CoA</name>
        <dbReference type="ChEBI" id="CHEBI:57287"/>
    </ligand>
</feature>
<dbReference type="GO" id="GO:0005886">
    <property type="term" value="C:plasma membrane"/>
    <property type="evidence" value="ECO:0007669"/>
    <property type="project" value="TreeGrafter"/>
</dbReference>
<evidence type="ECO:0000256" key="4">
    <source>
        <dbReference type="ARBA" id="ARBA00011503"/>
    </source>
</evidence>
<dbReference type="GO" id="GO:0000287">
    <property type="term" value="F:magnesium ion binding"/>
    <property type="evidence" value="ECO:0007669"/>
    <property type="project" value="InterPro"/>
</dbReference>
<dbReference type="InterPro" id="IPR037143">
    <property type="entry name" value="4-PPantetheinyl_Trfase_dom_sf"/>
</dbReference>
<dbReference type="PANTHER" id="PTHR38096">
    <property type="entry name" value="ENTEROBACTIN SYNTHASE COMPONENT D"/>
    <property type="match status" value="1"/>
</dbReference>
<reference evidence="16 17" key="1">
    <citation type="journal article" date="2014" name="BMC Genomics">
        <title>Architecture and functions of a multipartite genome of the methylotrophic bacterium Paracoccus aminophilus JCM 7686, containing primary and secondary chromids.</title>
        <authorList>
            <person name="Dziewit L."/>
            <person name="Czarnecki J."/>
            <person name="Wibberg D."/>
            <person name="Radlinska M."/>
            <person name="Mrozek P."/>
            <person name="Szymczak M."/>
            <person name="Schluter A."/>
            <person name="Puhler A."/>
            <person name="Bartosik D."/>
        </authorList>
    </citation>
    <scope>NUCLEOTIDE SEQUENCE [LARGE SCALE GENOMIC DNA]</scope>
    <source>
        <strain evidence="16">JCM 7686</strain>
    </source>
</reference>
<evidence type="ECO:0000256" key="7">
    <source>
        <dbReference type="ARBA" id="ARBA00023191"/>
    </source>
</evidence>
<comment type="catalytic activity">
    <reaction evidence="11">
        <text>apo-[peptidyl-carrier protein] + CoA = holo-[peptidyl-carrier protein] + adenosine 3',5'-bisphosphate + H(+)</text>
        <dbReference type="Rhea" id="RHEA:46228"/>
        <dbReference type="Rhea" id="RHEA-COMP:11479"/>
        <dbReference type="Rhea" id="RHEA-COMP:11480"/>
        <dbReference type="ChEBI" id="CHEBI:15378"/>
        <dbReference type="ChEBI" id="CHEBI:29999"/>
        <dbReference type="ChEBI" id="CHEBI:57287"/>
        <dbReference type="ChEBI" id="CHEBI:58343"/>
        <dbReference type="ChEBI" id="CHEBI:64479"/>
    </reaction>
</comment>